<keyword evidence="3" id="KW-1185">Reference proteome</keyword>
<evidence type="ECO:0000313" key="3">
    <source>
        <dbReference type="Proteomes" id="UP000708208"/>
    </source>
</evidence>
<protein>
    <submittedName>
        <fullName evidence="2">Uncharacterized protein</fullName>
    </submittedName>
</protein>
<feature type="non-terminal residue" evidence="2">
    <location>
        <position position="1"/>
    </location>
</feature>
<dbReference type="Proteomes" id="UP000708208">
    <property type="component" value="Unassembled WGS sequence"/>
</dbReference>
<dbReference type="EMBL" id="CAJVCH010386385">
    <property type="protein sequence ID" value="CAG7817123.1"/>
    <property type="molecule type" value="Genomic_DNA"/>
</dbReference>
<evidence type="ECO:0000256" key="1">
    <source>
        <dbReference type="SAM" id="MobiDB-lite"/>
    </source>
</evidence>
<organism evidence="2 3">
    <name type="scientific">Allacma fusca</name>
    <dbReference type="NCBI Taxonomy" id="39272"/>
    <lineage>
        <taxon>Eukaryota</taxon>
        <taxon>Metazoa</taxon>
        <taxon>Ecdysozoa</taxon>
        <taxon>Arthropoda</taxon>
        <taxon>Hexapoda</taxon>
        <taxon>Collembola</taxon>
        <taxon>Symphypleona</taxon>
        <taxon>Sminthuridae</taxon>
        <taxon>Allacma</taxon>
    </lineage>
</organism>
<gene>
    <name evidence="2" type="ORF">AFUS01_LOCUS27706</name>
</gene>
<accession>A0A8J2PD42</accession>
<dbReference type="AlphaFoldDB" id="A0A8J2PD42"/>
<comment type="caution">
    <text evidence="2">The sequence shown here is derived from an EMBL/GenBank/DDBJ whole genome shotgun (WGS) entry which is preliminary data.</text>
</comment>
<proteinExistence type="predicted"/>
<sequence>MDPERVKLNQSRNLVNGFQNSTRRNVLINQMESQGTHQHQPLIAQFLKKRKVDRPKNESSVCEGRTSPGISKGDRHERDNALAECFQNVTEVFLGGNS</sequence>
<evidence type="ECO:0000313" key="2">
    <source>
        <dbReference type="EMBL" id="CAG7817123.1"/>
    </source>
</evidence>
<feature type="region of interest" description="Disordered" evidence="1">
    <location>
        <begin position="50"/>
        <end position="77"/>
    </location>
</feature>
<reference evidence="2" key="1">
    <citation type="submission" date="2021-06" db="EMBL/GenBank/DDBJ databases">
        <authorList>
            <person name="Hodson N. C."/>
            <person name="Mongue J. A."/>
            <person name="Jaron S. K."/>
        </authorList>
    </citation>
    <scope>NUCLEOTIDE SEQUENCE</scope>
</reference>
<name>A0A8J2PD42_9HEXA</name>